<dbReference type="Pfam" id="PF12566">
    <property type="entry name" value="DUF3748"/>
    <property type="match status" value="1"/>
</dbReference>
<dbReference type="Proteomes" id="UP000664698">
    <property type="component" value="Unassembled WGS sequence"/>
</dbReference>
<organism evidence="1 2">
    <name type="scientific">Algoriphagus aestuariicola</name>
    <dbReference type="NCBI Taxonomy" id="1852016"/>
    <lineage>
        <taxon>Bacteria</taxon>
        <taxon>Pseudomonadati</taxon>
        <taxon>Bacteroidota</taxon>
        <taxon>Cytophagia</taxon>
        <taxon>Cytophagales</taxon>
        <taxon>Cyclobacteriaceae</taxon>
        <taxon>Algoriphagus</taxon>
    </lineage>
</organism>
<comment type="caution">
    <text evidence="1">The sequence shown here is derived from an EMBL/GenBank/DDBJ whole genome shotgun (WGS) entry which is preliminary data.</text>
</comment>
<dbReference type="EMBL" id="JAFKCW010000001">
    <property type="protein sequence ID" value="MBN7799568.1"/>
    <property type="molecule type" value="Genomic_DNA"/>
</dbReference>
<protein>
    <submittedName>
        <fullName evidence="1">DUF3748 domain-containing protein</fullName>
    </submittedName>
</protein>
<dbReference type="RefSeq" id="WP_206567558.1">
    <property type="nucleotide sequence ID" value="NZ_JAFKCW010000001.1"/>
</dbReference>
<evidence type="ECO:0000313" key="1">
    <source>
        <dbReference type="EMBL" id="MBN7799568.1"/>
    </source>
</evidence>
<proteinExistence type="predicted"/>
<sequence>MNPPARFGKGGVCHTDVQWNSPLKKHKAFNLPVLASTQVVLAFFVLILNSCSQPSNQTAVTLTPNPNAEERQLTQGLQGHFLNHRQAFSPDDQWVAFDGRGEDPKMGENDLIGMVNLQSGEIRELYRVPGQQPYGPGSGAVSFNPQGGEVAFIRGLLSADENHPYDLSRRSCIGLDLSRLDDIQVKNQDARDITPPYTPGALRGGSHAYLYSADGEWISFTYNDAVLAKTAQNDTNVKDIRTVAFLVRGKNVEVETELPGQEFSGAGFTVIAAEVLPFPKPGTDEIQKACEETWVGTEGFIRSNGEKVYRALAYLGDVVTAEGNVVTEVFVTEIPEDWEQSLAETDLVGSETRMPEMPKAFRQRRLTFTADRKFPGVEGPRHWLRTTKSGDRIFFYAKSDDGVVQLFSVSPEGGEPAQITHNDFSPDTGFSLSPDERWIVFGHQNRIFLTDLHSGKTVRVGPEPKPNESQMWNFNWSYSGRTLVYNKRVEEEGGSFFQIFTLNPFQ</sequence>
<dbReference type="SUPFAM" id="SSF82171">
    <property type="entry name" value="DPP6 N-terminal domain-like"/>
    <property type="match status" value="1"/>
</dbReference>
<gene>
    <name evidence="1" type="ORF">J0A67_01780</name>
</gene>
<evidence type="ECO:0000313" key="2">
    <source>
        <dbReference type="Proteomes" id="UP000664698"/>
    </source>
</evidence>
<accession>A0ABS3BK86</accession>
<dbReference type="Gene3D" id="2.120.10.30">
    <property type="entry name" value="TolB, C-terminal domain"/>
    <property type="match status" value="2"/>
</dbReference>
<name>A0ABS3BK86_9BACT</name>
<dbReference type="InterPro" id="IPR022223">
    <property type="entry name" value="DUF3748"/>
</dbReference>
<reference evidence="1 2" key="1">
    <citation type="submission" date="2021-03" db="EMBL/GenBank/DDBJ databases">
        <title>novel species isolated from a fishpond in China.</title>
        <authorList>
            <person name="Lu H."/>
            <person name="Cai Z."/>
        </authorList>
    </citation>
    <scope>NUCLEOTIDE SEQUENCE [LARGE SCALE GENOMIC DNA]</scope>
    <source>
        <strain evidence="1 2">JCM 31546</strain>
    </source>
</reference>
<dbReference type="InterPro" id="IPR011042">
    <property type="entry name" value="6-blade_b-propeller_TolB-like"/>
</dbReference>
<keyword evidence="2" id="KW-1185">Reference proteome</keyword>